<evidence type="ECO:0000256" key="4">
    <source>
        <dbReference type="ARBA" id="ARBA00022968"/>
    </source>
</evidence>
<dbReference type="Pfam" id="PF13839">
    <property type="entry name" value="PC-Esterase"/>
    <property type="match status" value="1"/>
</dbReference>
<dbReference type="PANTHER" id="PTHR32285">
    <property type="entry name" value="PROTEIN TRICHOME BIREFRINGENCE-LIKE 9-RELATED"/>
    <property type="match status" value="1"/>
</dbReference>
<evidence type="ECO:0000256" key="6">
    <source>
        <dbReference type="ARBA" id="ARBA00023136"/>
    </source>
</evidence>
<sequence>MKLLNWKPWFHHKHRHLLVKLGVGFLLMGIAFRLLFIRSTDVSQELETPFPQETHLPQKAVASEPPAFVEAQEHEEQMQQTELPATSEVEEQEEQIPRTGNSTSKEWLTQLRRKCDLFTGDWVPNPSGPIYTNKSCSFIEAHQNCMRNGRPDAGYLYWMWNPRDCELPRFDPVRFLEMMRNKAWALIGDSISRNHVQSLLCMLSTVERPVEVYHDKEYKSRRWHFHRYNLTISVIWSPFLVRAAIFEDYNGVSTSEVKLHLDKLDKKWTDLYPNLDYMIISTGKWFLKSSIYYENNEVVGCHNCGKKNLEELGFNFAYRKALSFVMNFIATSGHKGSILFRTSTPDHFENGEWSDGGTCKRTSPAKEGEFQLKEIHRILRNIELEEFKNITDKASANGVNLKLLDVNPLSLLRPDGHPGPYREYNPFAGDKNAKVQNDCLHWCLPGPIDSWNDVIMEMLVNG</sequence>
<dbReference type="GO" id="GO:0005794">
    <property type="term" value="C:Golgi apparatus"/>
    <property type="evidence" value="ECO:0007669"/>
    <property type="project" value="TreeGrafter"/>
</dbReference>
<dbReference type="GO" id="GO:0016020">
    <property type="term" value="C:membrane"/>
    <property type="evidence" value="ECO:0007669"/>
    <property type="project" value="UniProtKB-SubCell"/>
</dbReference>
<evidence type="ECO:0000256" key="1">
    <source>
        <dbReference type="ARBA" id="ARBA00004167"/>
    </source>
</evidence>
<comment type="similarity">
    <text evidence="2">Belongs to the PC-esterase family. TBL subfamily.</text>
</comment>
<organism evidence="11 12">
    <name type="scientific">Ficus carica</name>
    <name type="common">Common fig</name>
    <dbReference type="NCBI Taxonomy" id="3494"/>
    <lineage>
        <taxon>Eukaryota</taxon>
        <taxon>Viridiplantae</taxon>
        <taxon>Streptophyta</taxon>
        <taxon>Embryophyta</taxon>
        <taxon>Tracheophyta</taxon>
        <taxon>Spermatophyta</taxon>
        <taxon>Magnoliopsida</taxon>
        <taxon>eudicotyledons</taxon>
        <taxon>Gunneridae</taxon>
        <taxon>Pentapetalae</taxon>
        <taxon>rosids</taxon>
        <taxon>fabids</taxon>
        <taxon>Rosales</taxon>
        <taxon>Moraceae</taxon>
        <taxon>Ficeae</taxon>
        <taxon>Ficus</taxon>
    </lineage>
</organism>
<keyword evidence="5 8" id="KW-1133">Transmembrane helix</keyword>
<accession>A0AA87ZRF0</accession>
<dbReference type="GO" id="GO:0016413">
    <property type="term" value="F:O-acetyltransferase activity"/>
    <property type="evidence" value="ECO:0007669"/>
    <property type="project" value="InterPro"/>
</dbReference>
<keyword evidence="12" id="KW-1185">Reference proteome</keyword>
<evidence type="ECO:0000256" key="2">
    <source>
        <dbReference type="ARBA" id="ARBA00007727"/>
    </source>
</evidence>
<reference evidence="11" key="1">
    <citation type="submission" date="2023-07" db="EMBL/GenBank/DDBJ databases">
        <title>draft genome sequence of fig (Ficus carica).</title>
        <authorList>
            <person name="Takahashi T."/>
            <person name="Nishimura K."/>
        </authorList>
    </citation>
    <scope>NUCLEOTIDE SEQUENCE</scope>
</reference>
<dbReference type="Proteomes" id="UP001187192">
    <property type="component" value="Unassembled WGS sequence"/>
</dbReference>
<keyword evidence="4" id="KW-0735">Signal-anchor</keyword>
<keyword evidence="6 8" id="KW-0472">Membrane</keyword>
<dbReference type="InterPro" id="IPR026057">
    <property type="entry name" value="TBL_C"/>
</dbReference>
<evidence type="ECO:0000313" key="12">
    <source>
        <dbReference type="Proteomes" id="UP001187192"/>
    </source>
</evidence>
<dbReference type="InterPro" id="IPR029962">
    <property type="entry name" value="TBL"/>
</dbReference>
<evidence type="ECO:0000256" key="3">
    <source>
        <dbReference type="ARBA" id="ARBA00022692"/>
    </source>
</evidence>
<comment type="subcellular location">
    <subcellularLocation>
        <location evidence="1">Membrane</location>
        <topology evidence="1">Single-pass membrane protein</topology>
    </subcellularLocation>
</comment>
<evidence type="ECO:0000256" key="8">
    <source>
        <dbReference type="SAM" id="Phobius"/>
    </source>
</evidence>
<evidence type="ECO:0000313" key="11">
    <source>
        <dbReference type="EMBL" id="GMN31678.1"/>
    </source>
</evidence>
<gene>
    <name evidence="11" type="ORF">TIFTF001_003357</name>
</gene>
<comment type="caution">
    <text evidence="11">The sequence shown here is derived from an EMBL/GenBank/DDBJ whole genome shotgun (WGS) entry which is preliminary data.</text>
</comment>
<evidence type="ECO:0000256" key="5">
    <source>
        <dbReference type="ARBA" id="ARBA00022989"/>
    </source>
</evidence>
<proteinExistence type="inferred from homology"/>
<name>A0AA87ZRF0_FICCA</name>
<dbReference type="InterPro" id="IPR025846">
    <property type="entry name" value="TBL_N"/>
</dbReference>
<evidence type="ECO:0008006" key="13">
    <source>
        <dbReference type="Google" id="ProtNLM"/>
    </source>
</evidence>
<evidence type="ECO:0000259" key="9">
    <source>
        <dbReference type="Pfam" id="PF13839"/>
    </source>
</evidence>
<feature type="domain" description="Trichome birefringence-like N-terminal" evidence="10">
    <location>
        <begin position="114"/>
        <end position="166"/>
    </location>
</feature>
<dbReference type="EMBL" id="BTGU01000003">
    <property type="protein sequence ID" value="GMN31678.1"/>
    <property type="molecule type" value="Genomic_DNA"/>
</dbReference>
<dbReference type="AlphaFoldDB" id="A0AA87ZRF0"/>
<feature type="domain" description="Trichome birefringence-like C-terminal" evidence="9">
    <location>
        <begin position="167"/>
        <end position="458"/>
    </location>
</feature>
<keyword evidence="3 8" id="KW-0812">Transmembrane</keyword>
<feature type="region of interest" description="Disordered" evidence="7">
    <location>
        <begin position="83"/>
        <end position="102"/>
    </location>
</feature>
<protein>
    <recommendedName>
        <fullName evidence="13">Trichome birefringence-like N-terminal domain-containing protein</fullName>
    </recommendedName>
</protein>
<feature type="transmembrane region" description="Helical" evidence="8">
    <location>
        <begin position="17"/>
        <end position="36"/>
    </location>
</feature>
<evidence type="ECO:0000259" key="10">
    <source>
        <dbReference type="Pfam" id="PF14416"/>
    </source>
</evidence>
<evidence type="ECO:0000256" key="7">
    <source>
        <dbReference type="SAM" id="MobiDB-lite"/>
    </source>
</evidence>
<dbReference type="PANTHER" id="PTHR32285:SF219">
    <property type="entry name" value="PROTEIN TRICHOME BIREFRINGENCE-LIKE 24"/>
    <property type="match status" value="1"/>
</dbReference>
<dbReference type="Pfam" id="PF14416">
    <property type="entry name" value="PMR5N"/>
    <property type="match status" value="1"/>
</dbReference>